<keyword evidence="5" id="KW-0294">Fucose metabolism</keyword>
<dbReference type="GO" id="GO:0046922">
    <property type="term" value="F:peptide-O-fucosyltransferase activity"/>
    <property type="evidence" value="ECO:0000318"/>
    <property type="project" value="GO_Central"/>
</dbReference>
<evidence type="ECO:0000256" key="5">
    <source>
        <dbReference type="ARBA" id="ARBA00023253"/>
    </source>
</evidence>
<feature type="chain" id="PRO_5002745355" description="GDP-fucose protein O-fucosyltransferase 2" evidence="9">
    <location>
        <begin position="27"/>
        <end position="421"/>
    </location>
</feature>
<gene>
    <name evidence="10" type="ORF">MONBRDRAFT_10840</name>
</gene>
<comment type="similarity">
    <text evidence="7">Belongs to the glycosyltransferase 68 family.</text>
</comment>
<dbReference type="PANTHER" id="PTHR13398:SF0">
    <property type="entry name" value="GDP-FUCOSE PROTEIN O-FUCOSYLTRANSFERASE 2"/>
    <property type="match status" value="1"/>
</dbReference>
<dbReference type="AlphaFoldDB" id="A9V7E2"/>
<reference evidence="10 11" key="1">
    <citation type="journal article" date="2008" name="Nature">
        <title>The genome of the choanoflagellate Monosiga brevicollis and the origin of metazoans.</title>
        <authorList>
            <consortium name="JGI Sequencing"/>
            <person name="King N."/>
            <person name="Westbrook M.J."/>
            <person name="Young S.L."/>
            <person name="Kuo A."/>
            <person name="Abedin M."/>
            <person name="Chapman J."/>
            <person name="Fairclough S."/>
            <person name="Hellsten U."/>
            <person name="Isogai Y."/>
            <person name="Letunic I."/>
            <person name="Marr M."/>
            <person name="Pincus D."/>
            <person name="Putnam N."/>
            <person name="Rokas A."/>
            <person name="Wright K.J."/>
            <person name="Zuzow R."/>
            <person name="Dirks W."/>
            <person name="Good M."/>
            <person name="Goodstein D."/>
            <person name="Lemons D."/>
            <person name="Li W."/>
            <person name="Lyons J.B."/>
            <person name="Morris A."/>
            <person name="Nichols S."/>
            <person name="Richter D.J."/>
            <person name="Salamov A."/>
            <person name="Bork P."/>
            <person name="Lim W.A."/>
            <person name="Manning G."/>
            <person name="Miller W.T."/>
            <person name="McGinnis W."/>
            <person name="Shapiro H."/>
            <person name="Tjian R."/>
            <person name="Grigoriev I.V."/>
            <person name="Rokhsar D."/>
        </authorList>
    </citation>
    <scope>NUCLEOTIDE SEQUENCE [LARGE SCALE GENOMIC DNA]</scope>
    <source>
        <strain evidence="11">MX1 / ATCC 50154</strain>
    </source>
</reference>
<evidence type="ECO:0000256" key="3">
    <source>
        <dbReference type="ARBA" id="ARBA00022679"/>
    </source>
</evidence>
<comment type="pathway">
    <text evidence="2">Protein modification; protein glycosylation.</text>
</comment>
<evidence type="ECO:0000256" key="2">
    <source>
        <dbReference type="ARBA" id="ARBA00004922"/>
    </source>
</evidence>
<dbReference type="Gene3D" id="3.40.50.11350">
    <property type="match status" value="1"/>
</dbReference>
<comment type="subcellular location">
    <subcellularLocation>
        <location evidence="1">Endoplasmic reticulum</location>
    </subcellularLocation>
</comment>
<keyword evidence="9" id="KW-0732">Signal</keyword>
<dbReference type="GO" id="GO:0006004">
    <property type="term" value="P:fucose metabolic process"/>
    <property type="evidence" value="ECO:0007669"/>
    <property type="project" value="UniProtKB-KW"/>
</dbReference>
<dbReference type="InterPro" id="IPR019378">
    <property type="entry name" value="GDP-Fuc_O-FucTrfase"/>
</dbReference>
<dbReference type="GeneID" id="5893891"/>
<evidence type="ECO:0000313" key="11">
    <source>
        <dbReference type="Proteomes" id="UP000001357"/>
    </source>
</evidence>
<evidence type="ECO:0000256" key="8">
    <source>
        <dbReference type="ARBA" id="ARBA00026232"/>
    </source>
</evidence>
<organism evidence="10 11">
    <name type="scientific">Monosiga brevicollis</name>
    <name type="common">Choanoflagellate</name>
    <dbReference type="NCBI Taxonomy" id="81824"/>
    <lineage>
        <taxon>Eukaryota</taxon>
        <taxon>Choanoflagellata</taxon>
        <taxon>Craspedida</taxon>
        <taxon>Salpingoecidae</taxon>
        <taxon>Monosiga</taxon>
    </lineage>
</organism>
<dbReference type="CDD" id="cd11296">
    <property type="entry name" value="O-FucT_like"/>
    <property type="match status" value="1"/>
</dbReference>
<keyword evidence="3" id="KW-0808">Transferase</keyword>
<dbReference type="Pfam" id="PF10250">
    <property type="entry name" value="O-FucT"/>
    <property type="match status" value="1"/>
</dbReference>
<evidence type="ECO:0000313" key="10">
    <source>
        <dbReference type="EMBL" id="EDQ86569.1"/>
    </source>
</evidence>
<dbReference type="Proteomes" id="UP000001357">
    <property type="component" value="Unassembled WGS sequence"/>
</dbReference>
<keyword evidence="6" id="KW-0119">Carbohydrate metabolism</keyword>
<dbReference type="KEGG" id="mbr:MONBRDRAFT_10840"/>
<proteinExistence type="inferred from homology"/>
<name>A9V7E2_MONBE</name>
<evidence type="ECO:0000256" key="1">
    <source>
        <dbReference type="ARBA" id="ARBA00004240"/>
    </source>
</evidence>
<sequence>MRVQRRGRHWGWGLLVVALLGTWGWASDGLELHALCAVNGAGFGNQHREYVGCAAVAEQLQRSLTLGPFLINQFHEQRVIHTHENARRYLELEQVYDVDRLRGHVQLHTAAAFRAACPLDEIIVLDLTPESKRKASDRNTQCLALQSVGYDCPTHLRHVNRPDRVYLAGLPDVLAAEGLATHRCLLLLGSFKFTNQLVSRFVRSRAPAEAQLVQETFSWFYRVDRLQQMAVRYMSMELRGEPFLALHLRFEEEKCRYGHNNLGLPMRAKPPRETGTAICFRFWNPNEPPTAWLPLAKVMEFVAARARDQGARRLFLASDNQAHSFWTAMSREARMHNLTLAPPLWEAAAYLEHRQFEDNIELMLVEQELCRRAAHFVGTISSTWSAQVAVERRMQRQADSSWLGGIGNLPSPEPVGVAYFP</sequence>
<evidence type="ECO:0000256" key="9">
    <source>
        <dbReference type="SAM" id="SignalP"/>
    </source>
</evidence>
<dbReference type="InParanoid" id="A9V7E2"/>
<protein>
    <recommendedName>
        <fullName evidence="8">GDP-fucose protein O-fucosyltransferase 2</fullName>
    </recommendedName>
</protein>
<evidence type="ECO:0000256" key="7">
    <source>
        <dbReference type="ARBA" id="ARBA00025803"/>
    </source>
</evidence>
<dbReference type="RefSeq" id="XP_001748682.1">
    <property type="nucleotide sequence ID" value="XM_001748630.1"/>
</dbReference>
<feature type="signal peptide" evidence="9">
    <location>
        <begin position="1"/>
        <end position="26"/>
    </location>
</feature>
<keyword evidence="4" id="KW-0256">Endoplasmic reticulum</keyword>
<dbReference type="PANTHER" id="PTHR13398">
    <property type="entry name" value="GDP-FUCOSE PROTEIN O-FUCOSYLTRANSFERASE 2"/>
    <property type="match status" value="1"/>
</dbReference>
<evidence type="ECO:0000256" key="6">
    <source>
        <dbReference type="ARBA" id="ARBA00023277"/>
    </source>
</evidence>
<evidence type="ECO:0000256" key="4">
    <source>
        <dbReference type="ARBA" id="ARBA00022824"/>
    </source>
</evidence>
<accession>A9V7E2</accession>
<dbReference type="GO" id="GO:0005783">
    <property type="term" value="C:endoplasmic reticulum"/>
    <property type="evidence" value="ECO:0007669"/>
    <property type="project" value="UniProtKB-SubCell"/>
</dbReference>
<keyword evidence="11" id="KW-1185">Reference proteome</keyword>
<dbReference type="InterPro" id="IPR045130">
    <property type="entry name" value="OFUT2-like"/>
</dbReference>
<dbReference type="EMBL" id="CH991565">
    <property type="protein sequence ID" value="EDQ86569.1"/>
    <property type="molecule type" value="Genomic_DNA"/>
</dbReference>